<organism evidence="3">
    <name type="scientific">marine metagenome</name>
    <dbReference type="NCBI Taxonomy" id="408172"/>
    <lineage>
        <taxon>unclassified sequences</taxon>
        <taxon>metagenomes</taxon>
        <taxon>ecological metagenomes</taxon>
    </lineage>
</organism>
<feature type="transmembrane region" description="Helical" evidence="1">
    <location>
        <begin position="41"/>
        <end position="58"/>
    </location>
</feature>
<dbReference type="InterPro" id="IPR037185">
    <property type="entry name" value="EmrE-like"/>
</dbReference>
<sequence>MLDFFSRLPEICILFGTIKYNIMMMADRIALWRLFGMNTPILFALLALLCGGITAFFAKVVGENQGYSPSYMIVQAISFVLFAVVIHIVQKQPFELSGRLAGIGLVSGVFAGVATLASLIAFKLGGQGSIIFPIVSLGVIVSVALSFAIYREPVTSTKLVGIGFGVASIVFLSR</sequence>
<protein>
    <recommendedName>
        <fullName evidence="2">EamA domain-containing protein</fullName>
    </recommendedName>
</protein>
<proteinExistence type="predicted"/>
<dbReference type="AlphaFoldDB" id="A0A382SLJ3"/>
<feature type="domain" description="EamA" evidence="2">
    <location>
        <begin position="40"/>
        <end position="173"/>
    </location>
</feature>
<dbReference type="SUPFAM" id="SSF103481">
    <property type="entry name" value="Multidrug resistance efflux transporter EmrE"/>
    <property type="match status" value="1"/>
</dbReference>
<gene>
    <name evidence="3" type="ORF">METZ01_LOCUS362922</name>
</gene>
<keyword evidence="1" id="KW-1133">Transmembrane helix</keyword>
<dbReference type="GO" id="GO:0016020">
    <property type="term" value="C:membrane"/>
    <property type="evidence" value="ECO:0007669"/>
    <property type="project" value="InterPro"/>
</dbReference>
<evidence type="ECO:0000259" key="2">
    <source>
        <dbReference type="Pfam" id="PF00892"/>
    </source>
</evidence>
<evidence type="ECO:0000313" key="3">
    <source>
        <dbReference type="EMBL" id="SVD10068.1"/>
    </source>
</evidence>
<feature type="transmembrane region" description="Helical" evidence="1">
    <location>
        <begin position="129"/>
        <end position="150"/>
    </location>
</feature>
<feature type="transmembrane region" description="Helical" evidence="1">
    <location>
        <begin position="70"/>
        <end position="89"/>
    </location>
</feature>
<dbReference type="InterPro" id="IPR000620">
    <property type="entry name" value="EamA_dom"/>
</dbReference>
<keyword evidence="1" id="KW-0472">Membrane</keyword>
<feature type="transmembrane region" description="Helical" evidence="1">
    <location>
        <begin position="101"/>
        <end position="122"/>
    </location>
</feature>
<dbReference type="Pfam" id="PF00892">
    <property type="entry name" value="EamA"/>
    <property type="match status" value="1"/>
</dbReference>
<reference evidence="3" key="1">
    <citation type="submission" date="2018-05" db="EMBL/GenBank/DDBJ databases">
        <authorList>
            <person name="Lanie J.A."/>
            <person name="Ng W.-L."/>
            <person name="Kazmierczak K.M."/>
            <person name="Andrzejewski T.M."/>
            <person name="Davidsen T.M."/>
            <person name="Wayne K.J."/>
            <person name="Tettelin H."/>
            <person name="Glass J.I."/>
            <person name="Rusch D."/>
            <person name="Podicherti R."/>
            <person name="Tsui H.-C.T."/>
            <person name="Winkler M.E."/>
        </authorList>
    </citation>
    <scope>NUCLEOTIDE SEQUENCE</scope>
</reference>
<keyword evidence="1" id="KW-0812">Transmembrane</keyword>
<dbReference type="EMBL" id="UINC01129584">
    <property type="protein sequence ID" value="SVD10068.1"/>
    <property type="molecule type" value="Genomic_DNA"/>
</dbReference>
<evidence type="ECO:0000256" key="1">
    <source>
        <dbReference type="SAM" id="Phobius"/>
    </source>
</evidence>
<name>A0A382SLJ3_9ZZZZ</name>
<accession>A0A382SLJ3</accession>